<reference evidence="2 3" key="1">
    <citation type="submission" date="2014-04" db="EMBL/GenBank/DDBJ databases">
        <authorList>
            <consortium name="DOE Joint Genome Institute"/>
            <person name="Kuo A."/>
            <person name="Kohler A."/>
            <person name="Nagy L.G."/>
            <person name="Floudas D."/>
            <person name="Copeland A."/>
            <person name="Barry K.W."/>
            <person name="Cichocki N."/>
            <person name="Veneault-Fourrey C."/>
            <person name="LaButti K."/>
            <person name="Lindquist E.A."/>
            <person name="Lipzen A."/>
            <person name="Lundell T."/>
            <person name="Morin E."/>
            <person name="Murat C."/>
            <person name="Sun H."/>
            <person name="Tunlid A."/>
            <person name="Henrissat B."/>
            <person name="Grigoriev I.V."/>
            <person name="Hibbett D.S."/>
            <person name="Martin F."/>
            <person name="Nordberg H.P."/>
            <person name="Cantor M.N."/>
            <person name="Hua S.X."/>
        </authorList>
    </citation>
    <scope>NUCLEOTIDE SEQUENCE [LARGE SCALE GENOMIC DNA]</scope>
    <source>
        <strain evidence="2 3">LaAM-08-1</strain>
    </source>
</reference>
<accession>A0A0C9WM22</accession>
<evidence type="ECO:0000313" key="3">
    <source>
        <dbReference type="Proteomes" id="UP000054477"/>
    </source>
</evidence>
<dbReference type="HOGENOM" id="CLU_2590146_0_0_1"/>
<feature type="compositionally biased region" description="Polar residues" evidence="1">
    <location>
        <begin position="32"/>
        <end position="41"/>
    </location>
</feature>
<dbReference type="Proteomes" id="UP000054477">
    <property type="component" value="Unassembled WGS sequence"/>
</dbReference>
<proteinExistence type="predicted"/>
<name>A0A0C9WM22_9AGAR</name>
<feature type="compositionally biased region" description="Acidic residues" evidence="1">
    <location>
        <begin position="50"/>
        <end position="63"/>
    </location>
</feature>
<evidence type="ECO:0000313" key="2">
    <source>
        <dbReference type="EMBL" id="KIJ90800.1"/>
    </source>
</evidence>
<protein>
    <submittedName>
        <fullName evidence="2">Uncharacterized protein</fullName>
    </submittedName>
</protein>
<keyword evidence="3" id="KW-1185">Reference proteome</keyword>
<reference evidence="3" key="2">
    <citation type="submission" date="2015-01" db="EMBL/GenBank/DDBJ databases">
        <title>Evolutionary Origins and Diversification of the Mycorrhizal Mutualists.</title>
        <authorList>
            <consortium name="DOE Joint Genome Institute"/>
            <consortium name="Mycorrhizal Genomics Consortium"/>
            <person name="Kohler A."/>
            <person name="Kuo A."/>
            <person name="Nagy L.G."/>
            <person name="Floudas D."/>
            <person name="Copeland A."/>
            <person name="Barry K.W."/>
            <person name="Cichocki N."/>
            <person name="Veneault-Fourrey C."/>
            <person name="LaButti K."/>
            <person name="Lindquist E.A."/>
            <person name="Lipzen A."/>
            <person name="Lundell T."/>
            <person name="Morin E."/>
            <person name="Murat C."/>
            <person name="Riley R."/>
            <person name="Ohm R."/>
            <person name="Sun H."/>
            <person name="Tunlid A."/>
            <person name="Henrissat B."/>
            <person name="Grigoriev I.V."/>
            <person name="Hibbett D.S."/>
            <person name="Martin F."/>
        </authorList>
    </citation>
    <scope>NUCLEOTIDE SEQUENCE [LARGE SCALE GENOMIC DNA]</scope>
    <source>
        <strain evidence="3">LaAM-08-1</strain>
    </source>
</reference>
<gene>
    <name evidence="2" type="ORF">K443DRAFT_14935</name>
</gene>
<feature type="region of interest" description="Disordered" evidence="1">
    <location>
        <begin position="31"/>
        <end position="88"/>
    </location>
</feature>
<evidence type="ECO:0000256" key="1">
    <source>
        <dbReference type="SAM" id="MobiDB-lite"/>
    </source>
</evidence>
<sequence length="88" mass="10054">MPPWRTMVMTHNVITVQGLCQPRCHIADSDIETTQQTTGQWRSIDRVDGNDEQTNDEEDDNEQTNDKEDNGDNAQYCHHPESVRAPVS</sequence>
<dbReference type="AlphaFoldDB" id="A0A0C9WM22"/>
<organism evidence="2 3">
    <name type="scientific">Laccaria amethystina LaAM-08-1</name>
    <dbReference type="NCBI Taxonomy" id="1095629"/>
    <lineage>
        <taxon>Eukaryota</taxon>
        <taxon>Fungi</taxon>
        <taxon>Dikarya</taxon>
        <taxon>Basidiomycota</taxon>
        <taxon>Agaricomycotina</taxon>
        <taxon>Agaricomycetes</taxon>
        <taxon>Agaricomycetidae</taxon>
        <taxon>Agaricales</taxon>
        <taxon>Agaricineae</taxon>
        <taxon>Hydnangiaceae</taxon>
        <taxon>Laccaria</taxon>
    </lineage>
</organism>
<dbReference type="EMBL" id="KN839108">
    <property type="protein sequence ID" value="KIJ90800.1"/>
    <property type="molecule type" value="Genomic_DNA"/>
</dbReference>